<dbReference type="OrthoDB" id="219325at2"/>
<feature type="modified residue" description="4-aspartylphosphate" evidence="15">
    <location>
        <position position="1058"/>
    </location>
</feature>
<dbReference type="PROSITE" id="PS50894">
    <property type="entry name" value="HPT"/>
    <property type="match status" value="1"/>
</dbReference>
<dbReference type="SMART" id="SM00086">
    <property type="entry name" value="PAC"/>
    <property type="match status" value="2"/>
</dbReference>
<dbReference type="CDD" id="cd17546">
    <property type="entry name" value="REC_hyHK_CKI1_RcsC-like"/>
    <property type="match status" value="1"/>
</dbReference>
<feature type="domain" description="Response regulatory" evidence="20">
    <location>
        <begin position="1009"/>
        <end position="1129"/>
    </location>
</feature>
<dbReference type="InterPro" id="IPR001610">
    <property type="entry name" value="PAC"/>
</dbReference>
<feature type="domain" description="HPt" evidence="24">
    <location>
        <begin position="1170"/>
        <end position="1263"/>
    </location>
</feature>
<name>A0A517M9G2_9BACT</name>
<dbReference type="KEGG" id="rml:FF011L_02600"/>
<dbReference type="CDD" id="cd00088">
    <property type="entry name" value="HPT"/>
    <property type="match status" value="1"/>
</dbReference>
<feature type="coiled-coil region" evidence="16">
    <location>
        <begin position="1239"/>
        <end position="1266"/>
    </location>
</feature>
<keyword evidence="11 18" id="KW-1133">Transmembrane helix</keyword>
<keyword evidence="13 18" id="KW-0472">Membrane</keyword>
<dbReference type="PANTHER" id="PTHR45339:SF1">
    <property type="entry name" value="HYBRID SIGNAL TRANSDUCTION HISTIDINE KINASE J"/>
    <property type="match status" value="1"/>
</dbReference>
<dbReference type="InterPro" id="IPR003661">
    <property type="entry name" value="HisK_dim/P_dom"/>
</dbReference>
<feature type="domain" description="PAC" evidence="22">
    <location>
        <begin position="435"/>
        <end position="488"/>
    </location>
</feature>
<dbReference type="InterPro" id="IPR013655">
    <property type="entry name" value="PAS_fold_3"/>
</dbReference>
<dbReference type="InterPro" id="IPR004358">
    <property type="entry name" value="Sig_transdc_His_kin-like_C"/>
</dbReference>
<dbReference type="CDD" id="cd16922">
    <property type="entry name" value="HATPase_EvgS-ArcB-TorS-like"/>
    <property type="match status" value="1"/>
</dbReference>
<dbReference type="SUPFAM" id="SSF47226">
    <property type="entry name" value="Histidine-containing phosphotransfer domain, HPT domain"/>
    <property type="match status" value="1"/>
</dbReference>
<dbReference type="Pfam" id="PF13426">
    <property type="entry name" value="PAS_9"/>
    <property type="match status" value="1"/>
</dbReference>
<keyword evidence="26" id="KW-1185">Reference proteome</keyword>
<keyword evidence="9 25" id="KW-0418">Kinase</keyword>
<evidence type="ECO:0000313" key="25">
    <source>
        <dbReference type="EMBL" id="QDS91530.1"/>
    </source>
</evidence>
<evidence type="ECO:0000256" key="10">
    <source>
        <dbReference type="ARBA" id="ARBA00022840"/>
    </source>
</evidence>
<evidence type="ECO:0000313" key="26">
    <source>
        <dbReference type="Proteomes" id="UP000320672"/>
    </source>
</evidence>
<reference evidence="25 26" key="1">
    <citation type="submission" date="2019-02" db="EMBL/GenBank/DDBJ databases">
        <title>Deep-cultivation of Planctomycetes and their phenomic and genomic characterization uncovers novel biology.</title>
        <authorList>
            <person name="Wiegand S."/>
            <person name="Jogler M."/>
            <person name="Boedeker C."/>
            <person name="Pinto D."/>
            <person name="Vollmers J."/>
            <person name="Rivas-Marin E."/>
            <person name="Kohn T."/>
            <person name="Peeters S.H."/>
            <person name="Heuer A."/>
            <person name="Rast P."/>
            <person name="Oberbeckmann S."/>
            <person name="Bunk B."/>
            <person name="Jeske O."/>
            <person name="Meyerdierks A."/>
            <person name="Storesund J.E."/>
            <person name="Kallscheuer N."/>
            <person name="Luecker S."/>
            <person name="Lage O.M."/>
            <person name="Pohl T."/>
            <person name="Merkel B.J."/>
            <person name="Hornburger P."/>
            <person name="Mueller R.-W."/>
            <person name="Bruemmer F."/>
            <person name="Labrenz M."/>
            <person name="Spormann A.M."/>
            <person name="Op den Camp H."/>
            <person name="Overmann J."/>
            <person name="Amann R."/>
            <person name="Jetten M.S.M."/>
            <person name="Mascher T."/>
            <person name="Medema M.H."/>
            <person name="Devos D.P."/>
            <person name="Kaster A.-K."/>
            <person name="Ovreas L."/>
            <person name="Rohde M."/>
            <person name="Galperin M.Y."/>
            <person name="Jogler C."/>
        </authorList>
    </citation>
    <scope>NUCLEOTIDE SEQUENCE [LARGE SCALE GENOMIC DNA]</scope>
    <source>
        <strain evidence="25 26">FF011L</strain>
    </source>
</reference>
<feature type="region of interest" description="Disordered" evidence="17">
    <location>
        <begin position="1136"/>
        <end position="1156"/>
    </location>
</feature>
<evidence type="ECO:0000256" key="4">
    <source>
        <dbReference type="ARBA" id="ARBA00022475"/>
    </source>
</evidence>
<dbReference type="PROSITE" id="PS50839">
    <property type="entry name" value="CHASE"/>
    <property type="match status" value="1"/>
</dbReference>
<evidence type="ECO:0000256" key="11">
    <source>
        <dbReference type="ARBA" id="ARBA00022989"/>
    </source>
</evidence>
<dbReference type="InterPro" id="IPR006189">
    <property type="entry name" value="CHASE_dom"/>
</dbReference>
<feature type="transmembrane region" description="Helical" evidence="18">
    <location>
        <begin position="19"/>
        <end position="36"/>
    </location>
</feature>
<dbReference type="InterPro" id="IPR005467">
    <property type="entry name" value="His_kinase_dom"/>
</dbReference>
<dbReference type="PROSITE" id="PS50112">
    <property type="entry name" value="PAS"/>
    <property type="match status" value="2"/>
</dbReference>
<dbReference type="GO" id="GO:0000155">
    <property type="term" value="F:phosphorelay sensor kinase activity"/>
    <property type="evidence" value="ECO:0007669"/>
    <property type="project" value="InterPro"/>
</dbReference>
<dbReference type="InterPro" id="IPR001789">
    <property type="entry name" value="Sig_transdc_resp-reg_receiver"/>
</dbReference>
<dbReference type="InterPro" id="IPR000014">
    <property type="entry name" value="PAS"/>
</dbReference>
<dbReference type="InterPro" id="IPR036097">
    <property type="entry name" value="HisK_dim/P_sf"/>
</dbReference>
<evidence type="ECO:0000256" key="6">
    <source>
        <dbReference type="ARBA" id="ARBA00022679"/>
    </source>
</evidence>
<feature type="domain" description="CHASE" evidence="23">
    <location>
        <begin position="140"/>
        <end position="246"/>
    </location>
</feature>
<dbReference type="PRINTS" id="PR00344">
    <property type="entry name" value="BCTRLSENSOR"/>
</dbReference>
<evidence type="ECO:0000259" key="22">
    <source>
        <dbReference type="PROSITE" id="PS50113"/>
    </source>
</evidence>
<keyword evidence="6 25" id="KW-0808">Transferase</keyword>
<dbReference type="SUPFAM" id="SSF52172">
    <property type="entry name" value="CheY-like"/>
    <property type="match status" value="1"/>
</dbReference>
<evidence type="ECO:0000256" key="14">
    <source>
        <dbReference type="PROSITE-ProRule" id="PRU00110"/>
    </source>
</evidence>
<evidence type="ECO:0000256" key="17">
    <source>
        <dbReference type="SAM" id="MobiDB-lite"/>
    </source>
</evidence>
<evidence type="ECO:0000259" key="19">
    <source>
        <dbReference type="PROSITE" id="PS50109"/>
    </source>
</evidence>
<proteinExistence type="predicted"/>
<evidence type="ECO:0000259" key="23">
    <source>
        <dbReference type="PROSITE" id="PS50839"/>
    </source>
</evidence>
<keyword evidence="16" id="KW-0175">Coiled coil</keyword>
<dbReference type="GO" id="GO:0005886">
    <property type="term" value="C:plasma membrane"/>
    <property type="evidence" value="ECO:0007669"/>
    <property type="project" value="UniProtKB-SubCell"/>
</dbReference>
<gene>
    <name evidence="25" type="primary">barA_1</name>
    <name evidence="25" type="ORF">FF011L_02600</name>
</gene>
<feature type="transmembrane region" description="Helical" evidence="18">
    <location>
        <begin position="320"/>
        <end position="339"/>
    </location>
</feature>
<dbReference type="Pfam" id="PF00072">
    <property type="entry name" value="Response_reg"/>
    <property type="match status" value="1"/>
</dbReference>
<dbReference type="Gene3D" id="3.40.50.2300">
    <property type="match status" value="1"/>
</dbReference>
<evidence type="ECO:0000259" key="24">
    <source>
        <dbReference type="PROSITE" id="PS50894"/>
    </source>
</evidence>
<dbReference type="AlphaFoldDB" id="A0A517M9G2"/>
<dbReference type="PROSITE" id="PS50113">
    <property type="entry name" value="PAC"/>
    <property type="match status" value="1"/>
</dbReference>
<dbReference type="CDD" id="cd00082">
    <property type="entry name" value="HisKA"/>
    <property type="match status" value="1"/>
</dbReference>
<evidence type="ECO:0000256" key="13">
    <source>
        <dbReference type="ARBA" id="ARBA00023136"/>
    </source>
</evidence>
<dbReference type="SMART" id="SM00448">
    <property type="entry name" value="REC"/>
    <property type="match status" value="1"/>
</dbReference>
<dbReference type="PROSITE" id="PS50109">
    <property type="entry name" value="HIS_KIN"/>
    <property type="match status" value="1"/>
</dbReference>
<organism evidence="25 26">
    <name type="scientific">Roseimaritima multifibrata</name>
    <dbReference type="NCBI Taxonomy" id="1930274"/>
    <lineage>
        <taxon>Bacteria</taxon>
        <taxon>Pseudomonadati</taxon>
        <taxon>Planctomycetota</taxon>
        <taxon>Planctomycetia</taxon>
        <taxon>Pirellulales</taxon>
        <taxon>Pirellulaceae</taxon>
        <taxon>Roseimaritima</taxon>
    </lineage>
</organism>
<dbReference type="InterPro" id="IPR042240">
    <property type="entry name" value="CHASE_sf"/>
</dbReference>
<keyword evidence="10" id="KW-0067">ATP-binding</keyword>
<dbReference type="Gene3D" id="3.30.450.20">
    <property type="entry name" value="PAS domain"/>
    <property type="match status" value="2"/>
</dbReference>
<feature type="domain" description="PAS" evidence="21">
    <location>
        <begin position="485"/>
        <end position="556"/>
    </location>
</feature>
<dbReference type="EMBL" id="CP036262">
    <property type="protein sequence ID" value="QDS91530.1"/>
    <property type="molecule type" value="Genomic_DNA"/>
</dbReference>
<dbReference type="Gene3D" id="3.30.565.10">
    <property type="entry name" value="Histidine kinase-like ATPase, C-terminal domain"/>
    <property type="match status" value="1"/>
</dbReference>
<comment type="subcellular location">
    <subcellularLocation>
        <location evidence="2">Cell membrane</location>
        <topology evidence="2">Multi-pass membrane protein</topology>
    </subcellularLocation>
</comment>
<dbReference type="Gene3D" id="1.10.287.130">
    <property type="match status" value="1"/>
</dbReference>
<evidence type="ECO:0000256" key="2">
    <source>
        <dbReference type="ARBA" id="ARBA00004651"/>
    </source>
</evidence>
<comment type="catalytic activity">
    <reaction evidence="1">
        <text>ATP + protein L-histidine = ADP + protein N-phospho-L-histidine.</text>
        <dbReference type="EC" id="2.7.13.3"/>
    </reaction>
</comment>
<dbReference type="SUPFAM" id="SSF55785">
    <property type="entry name" value="PYP-like sensor domain (PAS domain)"/>
    <property type="match status" value="2"/>
</dbReference>
<evidence type="ECO:0000256" key="16">
    <source>
        <dbReference type="SAM" id="Coils"/>
    </source>
</evidence>
<dbReference type="SUPFAM" id="SSF55874">
    <property type="entry name" value="ATPase domain of HSP90 chaperone/DNA topoisomerase II/histidine kinase"/>
    <property type="match status" value="1"/>
</dbReference>
<dbReference type="Gene3D" id="1.20.120.160">
    <property type="entry name" value="HPT domain"/>
    <property type="match status" value="1"/>
</dbReference>
<dbReference type="InterPro" id="IPR000700">
    <property type="entry name" value="PAS-assoc_C"/>
</dbReference>
<dbReference type="Pfam" id="PF01627">
    <property type="entry name" value="Hpt"/>
    <property type="match status" value="1"/>
</dbReference>
<dbReference type="SMART" id="SM01079">
    <property type="entry name" value="CHASE"/>
    <property type="match status" value="1"/>
</dbReference>
<dbReference type="InterPro" id="IPR008207">
    <property type="entry name" value="Sig_transdc_His_kin_Hpt_dom"/>
</dbReference>
<dbReference type="InterPro" id="IPR036890">
    <property type="entry name" value="HATPase_C_sf"/>
</dbReference>
<evidence type="ECO:0000256" key="3">
    <source>
        <dbReference type="ARBA" id="ARBA00012438"/>
    </source>
</evidence>
<protein>
    <recommendedName>
        <fullName evidence="3">histidine kinase</fullName>
        <ecNumber evidence="3">2.7.13.3</ecNumber>
    </recommendedName>
</protein>
<dbReference type="PROSITE" id="PS50110">
    <property type="entry name" value="RESPONSE_REGULATORY"/>
    <property type="match status" value="1"/>
</dbReference>
<dbReference type="InterPro" id="IPR003594">
    <property type="entry name" value="HATPase_dom"/>
</dbReference>
<keyword evidence="5 15" id="KW-0597">Phosphoprotein</keyword>
<keyword evidence="4" id="KW-1003">Cell membrane</keyword>
<evidence type="ECO:0000256" key="7">
    <source>
        <dbReference type="ARBA" id="ARBA00022692"/>
    </source>
</evidence>
<dbReference type="RefSeq" id="WP_145349580.1">
    <property type="nucleotide sequence ID" value="NZ_CP036262.1"/>
</dbReference>
<dbReference type="InterPro" id="IPR011006">
    <property type="entry name" value="CheY-like_superfamily"/>
</dbReference>
<keyword evidence="7 18" id="KW-0812">Transmembrane</keyword>
<dbReference type="Pfam" id="PF00512">
    <property type="entry name" value="HisKA"/>
    <property type="match status" value="1"/>
</dbReference>
<dbReference type="SMART" id="SM00091">
    <property type="entry name" value="PAS"/>
    <property type="match status" value="2"/>
</dbReference>
<accession>A0A517M9G2</accession>
<evidence type="ECO:0000256" key="12">
    <source>
        <dbReference type="ARBA" id="ARBA00023012"/>
    </source>
</evidence>
<dbReference type="Gene3D" id="3.30.450.350">
    <property type="entry name" value="CHASE domain"/>
    <property type="match status" value="1"/>
</dbReference>
<evidence type="ECO:0000256" key="5">
    <source>
        <dbReference type="ARBA" id="ARBA00022553"/>
    </source>
</evidence>
<dbReference type="FunFam" id="3.30.565.10:FF:000010">
    <property type="entry name" value="Sensor histidine kinase RcsC"/>
    <property type="match status" value="1"/>
</dbReference>
<dbReference type="NCBIfam" id="TIGR00229">
    <property type="entry name" value="sensory_box"/>
    <property type="match status" value="2"/>
</dbReference>
<dbReference type="GO" id="GO:0005524">
    <property type="term" value="F:ATP binding"/>
    <property type="evidence" value="ECO:0007669"/>
    <property type="project" value="UniProtKB-KW"/>
</dbReference>
<dbReference type="FunFam" id="1.10.287.130:FF:000004">
    <property type="entry name" value="Ethylene receptor 1"/>
    <property type="match status" value="1"/>
</dbReference>
<dbReference type="InterPro" id="IPR036641">
    <property type="entry name" value="HPT_dom_sf"/>
</dbReference>
<dbReference type="SMART" id="SM00388">
    <property type="entry name" value="HisKA"/>
    <property type="match status" value="1"/>
</dbReference>
<evidence type="ECO:0000256" key="18">
    <source>
        <dbReference type="SAM" id="Phobius"/>
    </source>
</evidence>
<dbReference type="Pfam" id="PF08447">
    <property type="entry name" value="PAS_3"/>
    <property type="match status" value="1"/>
</dbReference>
<dbReference type="SUPFAM" id="SSF47384">
    <property type="entry name" value="Homodimeric domain of signal transducing histidine kinase"/>
    <property type="match status" value="1"/>
</dbReference>
<keyword evidence="12" id="KW-0902">Two-component regulatory system</keyword>
<evidence type="ECO:0000256" key="9">
    <source>
        <dbReference type="ARBA" id="ARBA00022777"/>
    </source>
</evidence>
<dbReference type="PANTHER" id="PTHR45339">
    <property type="entry name" value="HYBRID SIGNAL TRANSDUCTION HISTIDINE KINASE J"/>
    <property type="match status" value="1"/>
</dbReference>
<keyword evidence="8" id="KW-0547">Nucleotide-binding</keyword>
<feature type="domain" description="Histidine kinase" evidence="19">
    <location>
        <begin position="629"/>
        <end position="849"/>
    </location>
</feature>
<evidence type="ECO:0000259" key="20">
    <source>
        <dbReference type="PROSITE" id="PS50110"/>
    </source>
</evidence>
<dbReference type="SMART" id="SM00387">
    <property type="entry name" value="HATPase_c"/>
    <property type="match status" value="1"/>
</dbReference>
<dbReference type="Proteomes" id="UP000320672">
    <property type="component" value="Chromosome"/>
</dbReference>
<dbReference type="InterPro" id="IPR035965">
    <property type="entry name" value="PAS-like_dom_sf"/>
</dbReference>
<dbReference type="Pfam" id="PF03924">
    <property type="entry name" value="CHASE"/>
    <property type="match status" value="1"/>
</dbReference>
<dbReference type="CDD" id="cd00130">
    <property type="entry name" value="PAS"/>
    <property type="match status" value="2"/>
</dbReference>
<evidence type="ECO:0000256" key="15">
    <source>
        <dbReference type="PROSITE-ProRule" id="PRU00169"/>
    </source>
</evidence>
<dbReference type="Pfam" id="PF02518">
    <property type="entry name" value="HATPase_c"/>
    <property type="match status" value="1"/>
</dbReference>
<evidence type="ECO:0000256" key="8">
    <source>
        <dbReference type="ARBA" id="ARBA00022741"/>
    </source>
</evidence>
<evidence type="ECO:0000256" key="1">
    <source>
        <dbReference type="ARBA" id="ARBA00000085"/>
    </source>
</evidence>
<dbReference type="SMART" id="SM00073">
    <property type="entry name" value="HPT"/>
    <property type="match status" value="1"/>
</dbReference>
<feature type="domain" description="PAS" evidence="21">
    <location>
        <begin position="359"/>
        <end position="431"/>
    </location>
</feature>
<dbReference type="EC" id="2.7.13.3" evidence="3"/>
<evidence type="ECO:0000259" key="21">
    <source>
        <dbReference type="PROSITE" id="PS50112"/>
    </source>
</evidence>
<sequence length="1275" mass="142908">MTFSQAIRSPFLRTRIWNWRAWSLAGLVLALTMFAAHRIRVGEQNRARAGFERLCLDTREQIHEHLEDHAEFLYSGAALFGASQHVTRTEWRSFIGSHRLRGNHSDVTGVGYSTLVSHEKLDQYIDEIRKAGFKDVAIWPAGERSDYSPVVYLEPASPRAESQIGFDLFSEPMLRQSMAEARDLNAVTLSGRVPLDQNDSKVNDGVVMFVPVYRAGMPLSNLAERREAIQGWVHSQYQVEDLLRDIGCAKRADCNIAKFEILDRRSSSVEPVSYTPREFSEAEPGGVFQLPLEFGGQHLAVRFATADDNALKPEFSRVPLVILSGGAIGVLLFCIVLLWQEAALRWGELNRTKLALHRVRERFELAMKGSQDGLWDWNLITGETYFSMRWMSMLGYEKTEMEPHIRAAFDLIHPDDLERVRLEVAKIINGEDKKLDFELRMRHKNGSYVDVLTRGFVVRHKETGEPVRMVGTHVDITAHKHQQRELSQFKTTLDVTADCIFMYHPDTLRVFYVNRAAIMQIGCPANELYEKRVFDFEGKHDEQEFRDFVKPLVDGDFSSLRYESVHRDDEDREIPVEVFLQYVDPDDEPARFVAVVRDISDYKEHAIALRMAKEHAERASQAKTDFLATMSHELRTPLNGVAGMTELLRNTKLDQRQRRFVDACQNSGRLLLSLINDILDFSKIEAGKLELVEEEFESLQLIGDTVDAMAFLAEEKGLGLFSHVSPEVPARLTGDFTRLRQILVNLIGNAIKFTESGEVNVRVAIVGSKENPFVRFTVSDTGVGIREDQIDKVYDSFTQADSSTTRKTGGTGLGLSISKYLVERMGGHLVAKSELGVGSVFAFELPCQSDSLSEVKSWPKLCNRRALLLFDAQAAAGNLTELLHDWSMSVYVAPSPEEADKLLQLAIDRGQPFDFFVADERSLGEAKAMKSLRKKVSDCQPTKTLLIRDHGKVSSGEEGEQFDAILYTPLSQSTLLDTLSECLTGRTDTSQTASQGSEADPMESLVGFRILLAEDNTISQLFAREVMQQAGLLCDCVVNGKEAIVSARSQRYDLILMDCQMPIVDGLEATRTIRRMEQDGRMKGHTPIIALTANAIKGDRERCLEAGMDEYISKPYSPKRLLQMISDMLCTAGSSPVAEGSHQHRATESTLADESPLPDMEGLLARCMNNTAFALELLVDFEEDLPKQLDEITRMVAEGNLEAAGESAHSLKGSAGILGAESVRKCASAIDEKSKLGLLEDMDDLVRELNDEIQRFVREMPNAKREIASMSGVVS</sequence>
<feature type="modified residue" description="Phosphohistidine" evidence="14">
    <location>
        <position position="1209"/>
    </location>
</feature>